<accession>A0ABQ3LQR4</accession>
<proteinExistence type="predicted"/>
<reference evidence="3" key="1">
    <citation type="journal article" date="2019" name="Int. J. Syst. Evol. Microbiol.">
        <title>The Global Catalogue of Microorganisms (GCM) 10K type strain sequencing project: providing services to taxonomists for standard genome sequencing and annotation.</title>
        <authorList>
            <consortium name="The Broad Institute Genomics Platform"/>
            <consortium name="The Broad Institute Genome Sequencing Center for Infectious Disease"/>
            <person name="Wu L."/>
            <person name="Ma J."/>
        </authorList>
    </citation>
    <scope>NUCLEOTIDE SEQUENCE [LARGE SCALE GENOMIC DNA]</scope>
    <source>
        <strain evidence="3">CGMCC 1.8957</strain>
    </source>
</reference>
<comment type="caution">
    <text evidence="2">The sequence shown here is derived from an EMBL/GenBank/DDBJ whole genome shotgun (WGS) entry which is preliminary data.</text>
</comment>
<evidence type="ECO:0000313" key="2">
    <source>
        <dbReference type="EMBL" id="GHH18296.1"/>
    </source>
</evidence>
<protein>
    <recommendedName>
        <fullName evidence="4">DUF2975 domain-containing protein</fullName>
    </recommendedName>
</protein>
<organism evidence="2 3">
    <name type="scientific">Sphingomonas glacialis</name>
    <dbReference type="NCBI Taxonomy" id="658225"/>
    <lineage>
        <taxon>Bacteria</taxon>
        <taxon>Pseudomonadati</taxon>
        <taxon>Pseudomonadota</taxon>
        <taxon>Alphaproteobacteria</taxon>
        <taxon>Sphingomonadales</taxon>
        <taxon>Sphingomonadaceae</taxon>
        <taxon>Sphingomonas</taxon>
    </lineage>
</organism>
<dbReference type="Proteomes" id="UP000652430">
    <property type="component" value="Unassembled WGS sequence"/>
</dbReference>
<feature type="transmembrane region" description="Helical" evidence="1">
    <location>
        <begin position="60"/>
        <end position="81"/>
    </location>
</feature>
<keyword evidence="1" id="KW-1133">Transmembrane helix</keyword>
<feature type="transmembrane region" description="Helical" evidence="1">
    <location>
        <begin position="24"/>
        <end position="48"/>
    </location>
</feature>
<name>A0ABQ3LQR4_9SPHN</name>
<gene>
    <name evidence="2" type="ORF">GCM10008023_23960</name>
</gene>
<keyword evidence="3" id="KW-1185">Reference proteome</keyword>
<evidence type="ECO:0000313" key="3">
    <source>
        <dbReference type="Proteomes" id="UP000652430"/>
    </source>
</evidence>
<keyword evidence="1" id="KW-0812">Transmembrane</keyword>
<keyword evidence="1" id="KW-0472">Membrane</keyword>
<sequence>MHCGPGILSGAFRGLALPMKSLDLWLVGFGLRCAGLLVCELACFGFVIPTLFNLHSDAANVAAALIALVALVAGFLSVTALTREFTLLLLDKDHE</sequence>
<evidence type="ECO:0000256" key="1">
    <source>
        <dbReference type="SAM" id="Phobius"/>
    </source>
</evidence>
<dbReference type="EMBL" id="BNAQ01000003">
    <property type="protein sequence ID" value="GHH18296.1"/>
    <property type="molecule type" value="Genomic_DNA"/>
</dbReference>
<evidence type="ECO:0008006" key="4">
    <source>
        <dbReference type="Google" id="ProtNLM"/>
    </source>
</evidence>